<organism evidence="1 2">
    <name type="scientific">Meloidogyne enterolobii</name>
    <name type="common">Root-knot nematode worm</name>
    <name type="synonym">Meloidogyne mayaguensis</name>
    <dbReference type="NCBI Taxonomy" id="390850"/>
    <lineage>
        <taxon>Eukaryota</taxon>
        <taxon>Metazoa</taxon>
        <taxon>Ecdysozoa</taxon>
        <taxon>Nematoda</taxon>
        <taxon>Chromadorea</taxon>
        <taxon>Rhabditida</taxon>
        <taxon>Tylenchina</taxon>
        <taxon>Tylenchomorpha</taxon>
        <taxon>Tylenchoidea</taxon>
        <taxon>Meloidogynidae</taxon>
        <taxon>Meloidogyninae</taxon>
        <taxon>Meloidogyne</taxon>
    </lineage>
</organism>
<evidence type="ECO:0000313" key="1">
    <source>
        <dbReference type="EMBL" id="CAD2208422.1"/>
    </source>
</evidence>
<dbReference type="EMBL" id="CAJEWN010003711">
    <property type="protein sequence ID" value="CAD2208422.1"/>
    <property type="molecule type" value="Genomic_DNA"/>
</dbReference>
<evidence type="ECO:0000313" key="2">
    <source>
        <dbReference type="Proteomes" id="UP000580250"/>
    </source>
</evidence>
<comment type="caution">
    <text evidence="1">The sequence shown here is derived from an EMBL/GenBank/DDBJ whole genome shotgun (WGS) entry which is preliminary data.</text>
</comment>
<dbReference type="AlphaFoldDB" id="A0A6V7YA56"/>
<proteinExistence type="predicted"/>
<accession>A0A6V7YA56</accession>
<reference evidence="1 2" key="1">
    <citation type="submission" date="2020-08" db="EMBL/GenBank/DDBJ databases">
        <authorList>
            <person name="Koutsovoulos G."/>
            <person name="Danchin GJ E."/>
        </authorList>
    </citation>
    <scope>NUCLEOTIDE SEQUENCE [LARGE SCALE GENOMIC DNA]</scope>
</reference>
<dbReference type="Proteomes" id="UP000580250">
    <property type="component" value="Unassembled WGS sequence"/>
</dbReference>
<sequence length="107" mass="12491">MLTNGGDKFSKICCCYNHSLELNDIIIEHIEASKDLSRMAKEIKLSKVQGPIILSERAENIKIVVENNNLKSKKYQLSNKHNPKLKFSIYNKHVHEEEFDFEIKKIF</sequence>
<gene>
    <name evidence="1" type="ORF">MENT_LOCUS62462</name>
</gene>
<name>A0A6V7YA56_MELEN</name>
<protein>
    <submittedName>
        <fullName evidence="1">Uncharacterized protein</fullName>
    </submittedName>
</protein>